<protein>
    <submittedName>
        <fullName evidence="1">Reverse transcriptase</fullName>
    </submittedName>
</protein>
<name>A0A5B6WIU7_9ROSI</name>
<proteinExistence type="predicted"/>
<dbReference type="EMBL" id="SMMG02000003">
    <property type="protein sequence ID" value="KAA3481590.1"/>
    <property type="molecule type" value="Genomic_DNA"/>
</dbReference>
<keyword evidence="1" id="KW-0548">Nucleotidyltransferase</keyword>
<sequence length="338" mass="38556">MGRIQHLPFSTSDHCPLLITTVSENPFKRNHRFHFEAWWTIEESFEGVLKEIWESTSEPLMQKLQILQVGLRKWANALKRKKGELKKKLTRDLEALLMDDRDEETLAKFIDTKIHLNLEIDKDERNTAYFHKSATNRKKANSITKLVSDDGTEITDEIGLQEAAKIYFENLFASEGVADPKNVLDGIERCISQEINDNLQSPFTEDEVYAALKGMGPLKAPGSDGFPTLFFQKYWHIVGKEVLKYCLGILNHGKEIESANTTNIVLIPKVSHPITLANFRPISLCTIMYKLVTKTIANRLQDVIGGWIDKAQSAFIPGRLISDNVLLAYELLHTFRQK</sequence>
<keyword evidence="1" id="KW-0808">Transferase</keyword>
<gene>
    <name evidence="1" type="ORF">EPI10_021947</name>
</gene>
<keyword evidence="2" id="KW-1185">Reference proteome</keyword>
<dbReference type="Proteomes" id="UP000325315">
    <property type="component" value="Unassembled WGS sequence"/>
</dbReference>
<organism evidence="1 2">
    <name type="scientific">Gossypium australe</name>
    <dbReference type="NCBI Taxonomy" id="47621"/>
    <lineage>
        <taxon>Eukaryota</taxon>
        <taxon>Viridiplantae</taxon>
        <taxon>Streptophyta</taxon>
        <taxon>Embryophyta</taxon>
        <taxon>Tracheophyta</taxon>
        <taxon>Spermatophyta</taxon>
        <taxon>Magnoliopsida</taxon>
        <taxon>eudicotyledons</taxon>
        <taxon>Gunneridae</taxon>
        <taxon>Pentapetalae</taxon>
        <taxon>rosids</taxon>
        <taxon>malvids</taxon>
        <taxon>Malvales</taxon>
        <taxon>Malvaceae</taxon>
        <taxon>Malvoideae</taxon>
        <taxon>Gossypium</taxon>
    </lineage>
</organism>
<comment type="caution">
    <text evidence="1">The sequence shown here is derived from an EMBL/GenBank/DDBJ whole genome shotgun (WGS) entry which is preliminary data.</text>
</comment>
<reference evidence="2" key="1">
    <citation type="journal article" date="2019" name="Plant Biotechnol. J.">
        <title>Genome sequencing of the Australian wild diploid species Gossypium australe highlights disease resistance and delayed gland morphogenesis.</title>
        <authorList>
            <person name="Cai Y."/>
            <person name="Cai X."/>
            <person name="Wang Q."/>
            <person name="Wang P."/>
            <person name="Zhang Y."/>
            <person name="Cai C."/>
            <person name="Xu Y."/>
            <person name="Wang K."/>
            <person name="Zhou Z."/>
            <person name="Wang C."/>
            <person name="Geng S."/>
            <person name="Li B."/>
            <person name="Dong Q."/>
            <person name="Hou Y."/>
            <person name="Wang H."/>
            <person name="Ai P."/>
            <person name="Liu Z."/>
            <person name="Yi F."/>
            <person name="Sun M."/>
            <person name="An G."/>
            <person name="Cheng J."/>
            <person name="Zhang Y."/>
            <person name="Shi Q."/>
            <person name="Xie Y."/>
            <person name="Shi X."/>
            <person name="Chang Y."/>
            <person name="Huang F."/>
            <person name="Chen Y."/>
            <person name="Hong S."/>
            <person name="Mi L."/>
            <person name="Sun Q."/>
            <person name="Zhang L."/>
            <person name="Zhou B."/>
            <person name="Peng R."/>
            <person name="Zhang X."/>
            <person name="Liu F."/>
        </authorList>
    </citation>
    <scope>NUCLEOTIDE SEQUENCE [LARGE SCALE GENOMIC DNA]</scope>
    <source>
        <strain evidence="2">cv. PA1801</strain>
    </source>
</reference>
<keyword evidence="1" id="KW-0695">RNA-directed DNA polymerase</keyword>
<accession>A0A5B6WIU7</accession>
<dbReference type="GO" id="GO:0003964">
    <property type="term" value="F:RNA-directed DNA polymerase activity"/>
    <property type="evidence" value="ECO:0007669"/>
    <property type="project" value="UniProtKB-KW"/>
</dbReference>
<dbReference type="OrthoDB" id="1938551at2759"/>
<dbReference type="PANTHER" id="PTHR19446">
    <property type="entry name" value="REVERSE TRANSCRIPTASES"/>
    <property type="match status" value="1"/>
</dbReference>
<dbReference type="AlphaFoldDB" id="A0A5B6WIU7"/>
<evidence type="ECO:0000313" key="1">
    <source>
        <dbReference type="EMBL" id="KAA3481590.1"/>
    </source>
</evidence>
<evidence type="ECO:0000313" key="2">
    <source>
        <dbReference type="Proteomes" id="UP000325315"/>
    </source>
</evidence>